<dbReference type="PRINTS" id="PR00237">
    <property type="entry name" value="GPCRRHODOPSN"/>
</dbReference>
<feature type="transmembrane region" description="Helical" evidence="11">
    <location>
        <begin position="178"/>
        <end position="200"/>
    </location>
</feature>
<evidence type="ECO:0000313" key="13">
    <source>
        <dbReference type="EMBL" id="JAI21590.1"/>
    </source>
</evidence>
<keyword evidence="3" id="KW-1003">Cell membrane</keyword>
<sequence length="463" mass="53015">MSATTFLKLFKYYHMLETVDQQKCDERELTYLQQQQQQQTNMTMENNEMELQLTANMPLTLLDTTTANTALAVTTTTETVSSTAATLSSVTPGHIIIDNIAASTKFWVTCNVLIMVGILAGNALTILAITTCRRLRRLISNMFILSLAVSDFTVGMALPLHIAFYVGLNFGQLENLCLLRFFLIIFSCCVSILTLITIAVDRYIAIVYALHYRRFMTRRVSFVIIALNWTAGATVATVPMFFNRFKTATECEFNQVLPIWYMAGIITPAFAIIWSLMLLIYWRIMREAAKQCEQSRCKREVQSWTSKKQSRRMPDWKSMQVVIFIMGCFSICWLTYFIVVCMELFSTYNISLILYKMAFSLAMFNSALNPVIYCWKNTKFRRAYWRLLRCKNPNRSKPHNMDLIVCSADSVHSSPRRHSTLTISVIPIPAAEPVKHNDAIGFSGLNNEELKEGRVKVKECRLD</sequence>
<dbReference type="PANTHER" id="PTHR24247">
    <property type="entry name" value="5-HYDROXYTRYPTAMINE RECEPTOR"/>
    <property type="match status" value="1"/>
</dbReference>
<protein>
    <submittedName>
        <fullName evidence="13">D(1)-like dopamine receptor</fullName>
    </submittedName>
</protein>
<comment type="similarity">
    <text evidence="2 10">Belongs to the G-protein coupled receptor 1 family.</text>
</comment>
<keyword evidence="7 11" id="KW-0472">Membrane</keyword>
<reference evidence="13" key="1">
    <citation type="submission" date="2015-06" db="EMBL/GenBank/DDBJ databases">
        <authorList>
            <person name="Hoefler B.C."/>
            <person name="Straight P.D."/>
        </authorList>
    </citation>
    <scope>NUCLEOTIDE SEQUENCE</scope>
</reference>
<evidence type="ECO:0000256" key="9">
    <source>
        <dbReference type="ARBA" id="ARBA00023224"/>
    </source>
</evidence>
<feature type="transmembrane region" description="Helical" evidence="11">
    <location>
        <begin position="142"/>
        <end position="166"/>
    </location>
</feature>
<dbReference type="InterPro" id="IPR017452">
    <property type="entry name" value="GPCR_Rhodpsn_7TM"/>
</dbReference>
<dbReference type="FunFam" id="1.20.1070.10:FF:000325">
    <property type="entry name" value="Predicted protein"/>
    <property type="match status" value="1"/>
</dbReference>
<dbReference type="GO" id="GO:0005886">
    <property type="term" value="C:plasma membrane"/>
    <property type="evidence" value="ECO:0007669"/>
    <property type="project" value="UniProtKB-SubCell"/>
</dbReference>
<evidence type="ECO:0000256" key="5">
    <source>
        <dbReference type="ARBA" id="ARBA00022989"/>
    </source>
</evidence>
<dbReference type="GO" id="GO:0007187">
    <property type="term" value="P:G protein-coupled receptor signaling pathway, coupled to cyclic nucleotide second messenger"/>
    <property type="evidence" value="ECO:0007669"/>
    <property type="project" value="TreeGrafter"/>
</dbReference>
<dbReference type="AlphaFoldDB" id="A0A0K8U5D5"/>
<evidence type="ECO:0000256" key="1">
    <source>
        <dbReference type="ARBA" id="ARBA00004651"/>
    </source>
</evidence>
<dbReference type="SMART" id="SM01381">
    <property type="entry name" value="7TM_GPCR_Srsx"/>
    <property type="match status" value="1"/>
</dbReference>
<evidence type="ECO:0000256" key="2">
    <source>
        <dbReference type="ARBA" id="ARBA00010663"/>
    </source>
</evidence>
<name>A0A0K8U5D5_BACLA</name>
<evidence type="ECO:0000256" key="8">
    <source>
        <dbReference type="ARBA" id="ARBA00023170"/>
    </source>
</evidence>
<feature type="domain" description="G-protein coupled receptors family 1 profile" evidence="12">
    <location>
        <begin position="121"/>
        <end position="373"/>
    </location>
</feature>
<accession>A0A0K8U5D5</accession>
<dbReference type="GO" id="GO:0045202">
    <property type="term" value="C:synapse"/>
    <property type="evidence" value="ECO:0007669"/>
    <property type="project" value="GOC"/>
</dbReference>
<organism evidence="13">
    <name type="scientific">Bactrocera latifrons</name>
    <name type="common">Malaysian fruit fly</name>
    <name type="synonym">Chaetodacus latifrons</name>
    <dbReference type="NCBI Taxonomy" id="174628"/>
    <lineage>
        <taxon>Eukaryota</taxon>
        <taxon>Metazoa</taxon>
        <taxon>Ecdysozoa</taxon>
        <taxon>Arthropoda</taxon>
        <taxon>Hexapoda</taxon>
        <taxon>Insecta</taxon>
        <taxon>Pterygota</taxon>
        <taxon>Neoptera</taxon>
        <taxon>Endopterygota</taxon>
        <taxon>Diptera</taxon>
        <taxon>Brachycera</taxon>
        <taxon>Muscomorpha</taxon>
        <taxon>Tephritoidea</taxon>
        <taxon>Tephritidae</taxon>
        <taxon>Bactrocera</taxon>
        <taxon>Bactrocera</taxon>
    </lineage>
</organism>
<keyword evidence="8 10" id="KW-0675">Receptor</keyword>
<comment type="subcellular location">
    <subcellularLocation>
        <location evidence="1">Cell membrane</location>
        <topology evidence="1">Multi-pass membrane protein</topology>
    </subcellularLocation>
</comment>
<dbReference type="PANTHER" id="PTHR24247:SF202">
    <property type="entry name" value="5-HYDROXYTRYPTAMINE RECEPTOR 1"/>
    <property type="match status" value="1"/>
</dbReference>
<proteinExistence type="inferred from homology"/>
<evidence type="ECO:0000256" key="7">
    <source>
        <dbReference type="ARBA" id="ARBA00023136"/>
    </source>
</evidence>
<dbReference type="GO" id="GO:0030425">
    <property type="term" value="C:dendrite"/>
    <property type="evidence" value="ECO:0007669"/>
    <property type="project" value="TreeGrafter"/>
</dbReference>
<dbReference type="SUPFAM" id="SSF81321">
    <property type="entry name" value="Family A G protein-coupled receptor-like"/>
    <property type="match status" value="1"/>
</dbReference>
<evidence type="ECO:0000256" key="6">
    <source>
        <dbReference type="ARBA" id="ARBA00023040"/>
    </source>
</evidence>
<dbReference type="GO" id="GO:0030594">
    <property type="term" value="F:neurotransmitter receptor activity"/>
    <property type="evidence" value="ECO:0007669"/>
    <property type="project" value="TreeGrafter"/>
</dbReference>
<dbReference type="Gene3D" id="1.20.1070.10">
    <property type="entry name" value="Rhodopsin 7-helix transmembrane proteins"/>
    <property type="match status" value="1"/>
</dbReference>
<evidence type="ECO:0000256" key="4">
    <source>
        <dbReference type="ARBA" id="ARBA00022692"/>
    </source>
</evidence>
<evidence type="ECO:0000256" key="11">
    <source>
        <dbReference type="SAM" id="Phobius"/>
    </source>
</evidence>
<keyword evidence="5 11" id="KW-1133">Transmembrane helix</keyword>
<evidence type="ECO:0000256" key="3">
    <source>
        <dbReference type="ARBA" id="ARBA00022475"/>
    </source>
</evidence>
<dbReference type="InterPro" id="IPR000276">
    <property type="entry name" value="GPCR_Rhodpsn"/>
</dbReference>
<gene>
    <name evidence="13" type="primary">d14</name>
    <name evidence="13" type="ORF">c1_g1_i1</name>
</gene>
<feature type="transmembrane region" description="Helical" evidence="11">
    <location>
        <begin position="220"/>
        <end position="239"/>
    </location>
</feature>
<feature type="transmembrane region" description="Helical" evidence="11">
    <location>
        <begin position="106"/>
        <end position="130"/>
    </location>
</feature>
<keyword evidence="6 10" id="KW-0297">G-protein coupled receptor</keyword>
<dbReference type="GO" id="GO:0007268">
    <property type="term" value="P:chemical synaptic transmission"/>
    <property type="evidence" value="ECO:0007669"/>
    <property type="project" value="TreeGrafter"/>
</dbReference>
<feature type="transmembrane region" description="Helical" evidence="11">
    <location>
        <begin position="352"/>
        <end position="375"/>
    </location>
</feature>
<keyword evidence="4 10" id="KW-0812">Transmembrane</keyword>
<feature type="transmembrane region" description="Helical" evidence="11">
    <location>
        <begin position="259"/>
        <end position="282"/>
    </location>
</feature>
<keyword evidence="9 10" id="KW-0807">Transducer</keyword>
<dbReference type="EMBL" id="GDHF01030724">
    <property type="protein sequence ID" value="JAI21590.1"/>
    <property type="molecule type" value="Transcribed_RNA"/>
</dbReference>
<dbReference type="CDD" id="cd00637">
    <property type="entry name" value="7tm_classA_rhodopsin-like"/>
    <property type="match status" value="1"/>
</dbReference>
<evidence type="ECO:0000256" key="10">
    <source>
        <dbReference type="RuleBase" id="RU000688"/>
    </source>
</evidence>
<dbReference type="Pfam" id="PF00001">
    <property type="entry name" value="7tm_1"/>
    <property type="match status" value="1"/>
</dbReference>
<dbReference type="PROSITE" id="PS50262">
    <property type="entry name" value="G_PROTEIN_RECEP_F1_2"/>
    <property type="match status" value="1"/>
</dbReference>
<dbReference type="GO" id="GO:0004993">
    <property type="term" value="F:G protein-coupled serotonin receptor activity"/>
    <property type="evidence" value="ECO:0007669"/>
    <property type="project" value="TreeGrafter"/>
</dbReference>
<dbReference type="PROSITE" id="PS00237">
    <property type="entry name" value="G_PROTEIN_RECEP_F1_1"/>
    <property type="match status" value="1"/>
</dbReference>
<evidence type="ECO:0000259" key="12">
    <source>
        <dbReference type="PROSITE" id="PS50262"/>
    </source>
</evidence>
<feature type="transmembrane region" description="Helical" evidence="11">
    <location>
        <begin position="321"/>
        <end position="346"/>
    </location>
</feature>
<dbReference type="OrthoDB" id="10042731at2759"/>